<dbReference type="EMBL" id="AYLP01000381">
    <property type="protein sequence ID" value="ESS60865.1"/>
    <property type="molecule type" value="Genomic_DNA"/>
</dbReference>
<protein>
    <submittedName>
        <fullName evidence="2">Uncharacterized protein</fullName>
    </submittedName>
</protein>
<sequence length="75" mass="8402">MEGEEWKEVRGRRGQESRCVSRRGGHCPPSPAPLMSGTLSLSLQHLIRRQQHAARQRMPPSPRVRPEGDTSAVAF</sequence>
<evidence type="ECO:0000313" key="2">
    <source>
        <dbReference type="EMBL" id="ESS60865.1"/>
    </source>
</evidence>
<name>V5AJN8_TRYCR</name>
<accession>V5AJN8</accession>
<gene>
    <name evidence="2" type="ORF">TCDM_11585</name>
</gene>
<feature type="region of interest" description="Disordered" evidence="1">
    <location>
        <begin position="1"/>
        <end position="37"/>
    </location>
</feature>
<dbReference type="AlphaFoldDB" id="V5AJN8"/>
<proteinExistence type="predicted"/>
<dbReference type="OrthoDB" id="10533970at2759"/>
<evidence type="ECO:0000256" key="1">
    <source>
        <dbReference type="SAM" id="MobiDB-lite"/>
    </source>
</evidence>
<evidence type="ECO:0000313" key="3">
    <source>
        <dbReference type="Proteomes" id="UP000017861"/>
    </source>
</evidence>
<reference evidence="2 3" key="1">
    <citation type="journal article" date="2014" name="Genome Announc.">
        <title>Trypanosoma cruzi Clone Dm28c Draft Genome Sequence.</title>
        <authorList>
            <person name="Grisard E.C."/>
            <person name="Teixeira S.M."/>
            <person name="de Almeida L.G."/>
            <person name="Stoco P.H."/>
            <person name="Gerber A.L."/>
            <person name="Talavera-Lopez C."/>
            <person name="Lima O.C."/>
            <person name="Andersson B."/>
            <person name="de Vasconcelos A.T."/>
        </authorList>
    </citation>
    <scope>NUCLEOTIDE SEQUENCE [LARGE SCALE GENOMIC DNA]</scope>
    <source>
        <strain evidence="2 3">Dm28c</strain>
    </source>
</reference>
<feature type="compositionally biased region" description="Basic and acidic residues" evidence="1">
    <location>
        <begin position="1"/>
        <end position="16"/>
    </location>
</feature>
<dbReference type="Proteomes" id="UP000017861">
    <property type="component" value="Unassembled WGS sequence"/>
</dbReference>
<dbReference type="VEuPathDB" id="TriTrypDB:TCDM_11585"/>
<organism evidence="2 3">
    <name type="scientific">Trypanosoma cruzi Dm28c</name>
    <dbReference type="NCBI Taxonomy" id="1416333"/>
    <lineage>
        <taxon>Eukaryota</taxon>
        <taxon>Discoba</taxon>
        <taxon>Euglenozoa</taxon>
        <taxon>Kinetoplastea</taxon>
        <taxon>Metakinetoplastina</taxon>
        <taxon>Trypanosomatida</taxon>
        <taxon>Trypanosomatidae</taxon>
        <taxon>Trypanosoma</taxon>
        <taxon>Schizotrypanum</taxon>
    </lineage>
</organism>
<comment type="caution">
    <text evidence="2">The sequence shown here is derived from an EMBL/GenBank/DDBJ whole genome shotgun (WGS) entry which is preliminary data.</text>
</comment>
<feature type="region of interest" description="Disordered" evidence="1">
    <location>
        <begin position="49"/>
        <end position="75"/>
    </location>
</feature>